<dbReference type="Pfam" id="PF24681">
    <property type="entry name" value="Kelch_KLHDC2_KLHL20_DRC7"/>
    <property type="match status" value="1"/>
</dbReference>
<dbReference type="SUPFAM" id="SSF117281">
    <property type="entry name" value="Kelch motif"/>
    <property type="match status" value="1"/>
</dbReference>
<dbReference type="PANTHER" id="PTHR46647:SF1">
    <property type="entry name" value="RAB9 EFFECTOR PROTEIN WITH KELCH MOTIFS"/>
    <property type="match status" value="1"/>
</dbReference>
<dbReference type="OrthoDB" id="432528at2759"/>
<dbReference type="Proteomes" id="UP000765509">
    <property type="component" value="Unassembled WGS sequence"/>
</dbReference>
<gene>
    <name evidence="6" type="ORF">O181_004309</name>
</gene>
<dbReference type="PROSITE" id="PS51257">
    <property type="entry name" value="PROKAR_LIPOPROTEIN"/>
    <property type="match status" value="1"/>
</dbReference>
<keyword evidence="4" id="KW-0812">Transmembrane</keyword>
<evidence type="ECO:0000256" key="3">
    <source>
        <dbReference type="SAM" id="MobiDB-lite"/>
    </source>
</evidence>
<dbReference type="InterPro" id="IPR015915">
    <property type="entry name" value="Kelch-typ_b-propeller"/>
</dbReference>
<keyword evidence="4" id="KW-0472">Membrane</keyword>
<keyword evidence="1" id="KW-0880">Kelch repeat</keyword>
<keyword evidence="7" id="KW-1185">Reference proteome</keyword>
<name>A0A9Q3BFL9_9BASI</name>
<feature type="compositionally biased region" description="Low complexity" evidence="3">
    <location>
        <begin position="717"/>
        <end position="736"/>
    </location>
</feature>
<dbReference type="Gene3D" id="2.120.10.80">
    <property type="entry name" value="Kelch-type beta propeller"/>
    <property type="match status" value="2"/>
</dbReference>
<evidence type="ECO:0000256" key="4">
    <source>
        <dbReference type="SAM" id="Phobius"/>
    </source>
</evidence>
<sequence length="1120" mass="121026">MAQRHRKTYHQQPYHLSLSCLLLFLSSPASADSALQAYASQPRWGQASLLMADNTLLVYGGKIGSTGGYTYSSAPNTDDLLYLSLNSTFSSSAPPWQYLAGSKLSSSASQPISYSTIGTLVEPTPSTPGIILSFGGDLNSSPNLTNTDSSWIITLSSSLTTDSTPVVRLTQQDVTWARQPMRRIRHSFNMASNSNSLRLWILGGQKADGSQTPLNELWQYAASKSAPLDGIWTQCSPAPVTMFDHATVSISDSSGLVRIYAIGGMQSDQKMLDMSNLYRFTPEINSDVCQGSWDVLSVHGQPTPSNRRGHSLVSLSSTQVLLYGGASINGRSVYDDSWVLDFAQLSWSQLDPRGTNNPGPRWGHTMVRVGQKVIVAFGFRTLDTGQAAPSALGILDLTTSQWADTYEPKLSSPSEGSSSSSAHVATNSLSTNGNVWRVPGSENPVDTLPRTTSSSSTSHNGPLPITKALCITLAIIGAFVVVFGSLVAYRYRKKLQKNRELEAAAYKRKAYGPDFGEDHYDDDDDDRLGLVNNRASLHAPSVTPHLRLSQSRFNRNRSNPLQALAGVGVGVRALLTPKRGDPKKKRFDMLADEASDVWNQASNESIRANVHDRPSYNRSEALKKYADGWTGRVRLPPPLPLPMSEVSQGGPSLVTTRGGLRIWQGLDDPANSQAGFGTSTSFLGASLAPWSDDGRGTCASEHGRLDSYSGPFHNIQPLTSPSFTSNSNTRSRSLESCPRLDPFSDAYGGAEEMSLQSEKKKSSSSNLYSTVRSSPKSRSSESLSYETEEVELGGVTATATSAYAGLCTISPITNSLMSYNQPPLCSKPLERRGTWWERLKHGVDKHNGVDFAPGAFNPIRDPAPPPPIPAPIDSDEADVSEQHVKQKSIESAFAIDEYGRCRTASASQTDEHGTDLETAHEFGDMGSIVGTRSSNQTTSTATSSMIEAATAQMVVVQRLRTVDSVQTIDSLNVLQCQVPRRVSIENSLTNGLHANVFSNPQGKLIETLSATNAIVNSRPSSPRPKGPRLNVLPVSELHDSPIVLPLQPTTISQPIIPKKPTITRKQTAGAVGVRAMVKRFESSSEDSGNSEAKNSGAHKRIKVEHGLVKKPLLYVANPDK</sequence>
<dbReference type="AlphaFoldDB" id="A0A9Q3BFL9"/>
<protein>
    <recommendedName>
        <fullName evidence="8">Galactose oxidase</fullName>
    </recommendedName>
</protein>
<comment type="caution">
    <text evidence="6">The sequence shown here is derived from an EMBL/GenBank/DDBJ whole genome shotgun (WGS) entry which is preliminary data.</text>
</comment>
<evidence type="ECO:0000313" key="6">
    <source>
        <dbReference type="EMBL" id="MBW0464594.1"/>
    </source>
</evidence>
<feature type="chain" id="PRO_5040275621" description="Galactose oxidase" evidence="5">
    <location>
        <begin position="32"/>
        <end position="1120"/>
    </location>
</feature>
<evidence type="ECO:0000256" key="2">
    <source>
        <dbReference type="ARBA" id="ARBA00022737"/>
    </source>
</evidence>
<feature type="region of interest" description="Disordered" evidence="3">
    <location>
        <begin position="716"/>
        <end position="787"/>
    </location>
</feature>
<reference evidence="6" key="1">
    <citation type="submission" date="2021-03" db="EMBL/GenBank/DDBJ databases">
        <title>Draft genome sequence of rust myrtle Austropuccinia psidii MF-1, a brazilian biotype.</title>
        <authorList>
            <person name="Quecine M.C."/>
            <person name="Pachon D.M.R."/>
            <person name="Bonatelli M.L."/>
            <person name="Correr F.H."/>
            <person name="Franceschini L.M."/>
            <person name="Leite T.F."/>
            <person name="Margarido G.R.A."/>
            <person name="Almeida C.A."/>
            <person name="Ferrarezi J.A."/>
            <person name="Labate C.A."/>
        </authorList>
    </citation>
    <scope>NUCLEOTIDE SEQUENCE</scope>
    <source>
        <strain evidence="6">MF-1</strain>
    </source>
</reference>
<proteinExistence type="predicted"/>
<dbReference type="PANTHER" id="PTHR46647">
    <property type="entry name" value="RAB9 EFFECTOR PROTEIN WITH KELCH MOTIFS"/>
    <property type="match status" value="1"/>
</dbReference>
<feature type="region of interest" description="Disordered" evidence="3">
    <location>
        <begin position="406"/>
        <end position="459"/>
    </location>
</feature>
<evidence type="ECO:0008006" key="8">
    <source>
        <dbReference type="Google" id="ProtNLM"/>
    </source>
</evidence>
<evidence type="ECO:0000256" key="1">
    <source>
        <dbReference type="ARBA" id="ARBA00022441"/>
    </source>
</evidence>
<evidence type="ECO:0000313" key="7">
    <source>
        <dbReference type="Proteomes" id="UP000765509"/>
    </source>
</evidence>
<keyword evidence="5" id="KW-0732">Signal</keyword>
<keyword evidence="2" id="KW-0677">Repeat</keyword>
<accession>A0A9Q3BFL9</accession>
<evidence type="ECO:0000256" key="5">
    <source>
        <dbReference type="SAM" id="SignalP"/>
    </source>
</evidence>
<feature type="transmembrane region" description="Helical" evidence="4">
    <location>
        <begin position="465"/>
        <end position="489"/>
    </location>
</feature>
<dbReference type="EMBL" id="AVOT02000827">
    <property type="protein sequence ID" value="MBW0464594.1"/>
    <property type="molecule type" value="Genomic_DNA"/>
</dbReference>
<organism evidence="6 7">
    <name type="scientific">Austropuccinia psidii MF-1</name>
    <dbReference type="NCBI Taxonomy" id="1389203"/>
    <lineage>
        <taxon>Eukaryota</taxon>
        <taxon>Fungi</taxon>
        <taxon>Dikarya</taxon>
        <taxon>Basidiomycota</taxon>
        <taxon>Pucciniomycotina</taxon>
        <taxon>Pucciniomycetes</taxon>
        <taxon>Pucciniales</taxon>
        <taxon>Sphaerophragmiaceae</taxon>
        <taxon>Austropuccinia</taxon>
    </lineage>
</organism>
<keyword evidence="4" id="KW-1133">Transmembrane helix</keyword>
<feature type="signal peptide" evidence="5">
    <location>
        <begin position="1"/>
        <end position="31"/>
    </location>
</feature>
<feature type="region of interest" description="Disordered" evidence="3">
    <location>
        <begin position="1080"/>
        <end position="1103"/>
    </location>
</feature>
<feature type="compositionally biased region" description="Low complexity" evidence="3">
    <location>
        <begin position="411"/>
        <end position="430"/>
    </location>
</feature>
<dbReference type="InterPro" id="IPR052124">
    <property type="entry name" value="Rab9_kelch_effector"/>
</dbReference>
<feature type="compositionally biased region" description="Low complexity" evidence="3">
    <location>
        <begin position="763"/>
        <end position="785"/>
    </location>
</feature>